<dbReference type="SMART" id="SM00875">
    <property type="entry name" value="BACK"/>
    <property type="match status" value="1"/>
</dbReference>
<dbReference type="InterPro" id="IPR015915">
    <property type="entry name" value="Kelch-typ_b-propeller"/>
</dbReference>
<dbReference type="SUPFAM" id="SSF117281">
    <property type="entry name" value="Kelch motif"/>
    <property type="match status" value="1"/>
</dbReference>
<evidence type="ECO:0000256" key="2">
    <source>
        <dbReference type="ARBA" id="ARBA00022737"/>
    </source>
</evidence>
<name>F1KXB8_ASCSU</name>
<feature type="domain" description="BACK" evidence="3">
    <location>
        <begin position="137"/>
        <end position="240"/>
    </location>
</feature>
<dbReference type="Gene3D" id="2.120.10.80">
    <property type="entry name" value="Kelch-type beta propeller"/>
    <property type="match status" value="1"/>
</dbReference>
<protein>
    <submittedName>
        <fullName evidence="4">Kelch-like protein 10</fullName>
    </submittedName>
</protein>
<dbReference type="AlphaFoldDB" id="F1KXB8"/>
<dbReference type="Gene3D" id="1.25.40.420">
    <property type="match status" value="1"/>
</dbReference>
<accession>F1KXB8</accession>
<keyword evidence="2" id="KW-0677">Repeat</keyword>
<organism evidence="4">
    <name type="scientific">Ascaris suum</name>
    <name type="common">Pig roundworm</name>
    <name type="synonym">Ascaris lumbricoides</name>
    <dbReference type="NCBI Taxonomy" id="6253"/>
    <lineage>
        <taxon>Eukaryota</taxon>
        <taxon>Metazoa</taxon>
        <taxon>Ecdysozoa</taxon>
        <taxon>Nematoda</taxon>
        <taxon>Chromadorea</taxon>
        <taxon>Rhabditida</taxon>
        <taxon>Spirurina</taxon>
        <taxon>Ascaridomorpha</taxon>
        <taxon>Ascaridoidea</taxon>
        <taxon>Ascarididae</taxon>
        <taxon>Ascaris</taxon>
    </lineage>
</organism>
<dbReference type="PANTHER" id="PTHR45632">
    <property type="entry name" value="LD33804P"/>
    <property type="match status" value="1"/>
</dbReference>
<proteinExistence type="evidence at transcript level"/>
<dbReference type="EMBL" id="JI167456">
    <property type="protein sequence ID" value="ADY42522.1"/>
    <property type="molecule type" value="mRNA"/>
</dbReference>
<evidence type="ECO:0000256" key="1">
    <source>
        <dbReference type="ARBA" id="ARBA00022441"/>
    </source>
</evidence>
<dbReference type="SMART" id="SM00612">
    <property type="entry name" value="Kelch"/>
    <property type="match status" value="5"/>
</dbReference>
<dbReference type="Pfam" id="PF24681">
    <property type="entry name" value="Kelch_KLHDC2_KLHL20_DRC7"/>
    <property type="match status" value="1"/>
</dbReference>
<dbReference type="PANTHER" id="PTHR45632:SF3">
    <property type="entry name" value="KELCH-LIKE PROTEIN 32"/>
    <property type="match status" value="1"/>
</dbReference>
<keyword evidence="1" id="KW-0880">Kelch repeat</keyword>
<sequence>MLANVGNFGNNYEMGMDYSAASFDGIGADRSALNDCTISANNNAELSINKRLIIHQCAALIPLLHCKNEHNNQWILKTTVDYEILRDIVHFLQYGYINTDDWLHLENILDQCHHWKLRKVENYIIRKFIGEINEDNCLSVWLMCKNSLPDQLTKVFEYLLYVINEAVNSEKNLDFFRLEVENLCEILNADMLNIKTEIDVWKLIKKWILIDKKRRESHLPSLLQCLRYNFLTNKEKEELNEDLLRMKFIPTHYFAIEYNTTNKSRIARDLLLALFGWEWLGPSNRIEVFDNVQHRWKRVPSMEDKRRVSYHGCVVINQKLYTIGGFDGSVCFNTMRCYDGETRQWTELAPMHHSRCYVAACELNGLIVAVGGCDGHFRLSAAEIYSPETNQWTTIRSMNQQRSDAAACSMAGKVYVAGGYNGERVLQSIEVYSLEKDIWIEIAHMDSPRSGLGCVSTDSYIIFAGGFDGHTRLNTVEKLRLGSTQTIQMPPMPFARSNFDLCKLGEKFYAIGGYTTCLTRHVLCFDGYRWDFTSDLCASRSALRAIVLRRWPDPRWILNDEEETLHTNSIKTAKKSLEQSIIIHSDS</sequence>
<dbReference type="InterPro" id="IPR011705">
    <property type="entry name" value="BACK"/>
</dbReference>
<dbReference type="Pfam" id="PF01344">
    <property type="entry name" value="Kelch_1"/>
    <property type="match status" value="1"/>
</dbReference>
<reference evidence="4" key="1">
    <citation type="journal article" date="2011" name="Genome Res.">
        <title>Deep small RNA sequencing from the nematode Ascaris reveals conservation, functional diversification, and novel developmental profiles.</title>
        <authorList>
            <person name="Wang J."/>
            <person name="Czech B."/>
            <person name="Crunk A."/>
            <person name="Wallace A."/>
            <person name="Mitreva M."/>
            <person name="Hannon G.J."/>
            <person name="Davis R.E."/>
        </authorList>
    </citation>
    <scope>NUCLEOTIDE SEQUENCE</scope>
</reference>
<dbReference type="InterPro" id="IPR006652">
    <property type="entry name" value="Kelch_1"/>
</dbReference>
<evidence type="ECO:0000313" key="4">
    <source>
        <dbReference type="EMBL" id="ADY42522.1"/>
    </source>
</evidence>
<evidence type="ECO:0000259" key="3">
    <source>
        <dbReference type="SMART" id="SM00875"/>
    </source>
</evidence>
<dbReference type="Pfam" id="PF07707">
    <property type="entry name" value="BACK"/>
    <property type="match status" value="1"/>
</dbReference>